<dbReference type="InterPro" id="IPR058727">
    <property type="entry name" value="Helical_Vwde"/>
</dbReference>
<proteinExistence type="predicted"/>
<keyword evidence="3" id="KW-0472">Membrane</keyword>
<dbReference type="Gene3D" id="2.60.120.200">
    <property type="match status" value="1"/>
</dbReference>
<dbReference type="OrthoDB" id="10021943at2759"/>
<name>A0A8J1URH1_OWEFU</name>
<evidence type="ECO:0000313" key="6">
    <source>
        <dbReference type="Proteomes" id="UP000749559"/>
    </source>
</evidence>
<evidence type="ECO:0000256" key="3">
    <source>
        <dbReference type="SAM" id="Phobius"/>
    </source>
</evidence>
<dbReference type="Pfam" id="PF00629">
    <property type="entry name" value="MAM"/>
    <property type="match status" value="1"/>
</dbReference>
<dbReference type="PANTHER" id="PTHR23282:SF101">
    <property type="entry name" value="MAM DOMAIN-CONTAINING PROTEIN"/>
    <property type="match status" value="1"/>
</dbReference>
<keyword evidence="1" id="KW-0325">Glycoprotein</keyword>
<protein>
    <submittedName>
        <fullName evidence="5">Uncharacterized protein</fullName>
    </submittedName>
</protein>
<comment type="caution">
    <text evidence="5">The sequence shown here is derived from an EMBL/GenBank/DDBJ whole genome shotgun (WGS) entry which is preliminary data.</text>
</comment>
<evidence type="ECO:0000256" key="2">
    <source>
        <dbReference type="SAM" id="MobiDB-lite"/>
    </source>
</evidence>
<dbReference type="PROSITE" id="PS51233">
    <property type="entry name" value="VWFD"/>
    <property type="match status" value="1"/>
</dbReference>
<sequence length="1180" mass="133755">APHKRGEQETDMKWGILFLVLPLMQAKEIQRFGCSFESDEIPQLCGLTTYTLTDEVTWKRVKAADRDVENMPLMDHSRRSPEGHYVYLNADGQITPGPKWETRLATDILSGFYRRKLVFWYRLYGQDWGTLSVYTRGPAVHTEKPYWALSGNQGDQWQKAEVVLPTGEYRVVFEGRIINATNKAWTGEIGIDDIRLYDLAYPHVTAHPFVQWKREGGKVNFKCVIIPAKQDDNTPIKYEVNWFSNDKKITSIPETLDGITVGTLPQETWRQYIGTKLSCKVRSIFHGDTEFGPWVESNGYFAGIQILNSGLAVNVTKGKTQGGKVKFRMTVPPSCEDPDCELRVSMKEINDRVDPYNQRKMWCGKEVVPREDKLLMAGDCTYRIKASTWDEIHEIEVKAMGDSTYQDAGTSNKGMMMMVEEEVGMKDMTPSFWQEYTVPDITIMVKTEPMNIEGAVCKSINDPHLTTFDGCFYNNYFLGEYVLYKHKTMPFEVHAIYKECQGASCNCAVAVKVTDDVIVIDRCGKKEDVVVWGDRSFESKRLKRTLFQNGELASGTKLIQSNDGKRYEIHFPTGTYVVVVASDFGFVNAHIYPSSADYGLTEGLCGKLDNYPSCRGRERNCFDWDRMWVEPGCKKDLKMRDGSDYAGEFKDYLQPTPFLMDWRINSSANSLYNGTFQNKQAEMMYPKKYCRCMDPDNGPAEFVTCTPVDPQEVCTEGYDIINHMQPRIHRKKRSADGDGYVTDDFGLEQDDDADEFPFDFELKDHQPTQTWPTPSGWTLERAVSHCERLLSGSFAGRSGCDGIRTVPFDDVPGCIADIQLADGPKWANDALDSYKEKCSQEIKKNLTLWEPEPREGPNAIKPPSRIKSYLCPNDCSEKGRCMNGICHCNDKYIGADCSVMKNQAPEVWYITNKGICDTRARPCHGPRIVGKHFVDSDSLTCHIQILEESTDGTQHGENVTVAATFLTFEEVLCPIASIKNRRKKRGTEYLELHPETLSKYLVMISNDGEIVGEQLMYITYDSYCQACQGSGSDVCVKKLNSCLIGGECFEAGTWLPYKECYGCNPKIDTTQWTYTPGCLLGWHIGAVCGVAAFILICIIVLLIVCYWRKRQKKYSAHKGIATGNQVTYRVQDNEDNCKDPMLKKSIWKPEEQESNGRTDISKENGQNGRTSKDAETAKLV</sequence>
<dbReference type="InterPro" id="IPR051560">
    <property type="entry name" value="MAM_domain-containing"/>
</dbReference>
<feature type="transmembrane region" description="Helical" evidence="3">
    <location>
        <begin position="1080"/>
        <end position="1107"/>
    </location>
</feature>
<dbReference type="AlphaFoldDB" id="A0A8J1URH1"/>
<keyword evidence="6" id="KW-1185">Reference proteome</keyword>
<dbReference type="SUPFAM" id="SSF49899">
    <property type="entry name" value="Concanavalin A-like lectins/glucanases"/>
    <property type="match status" value="1"/>
</dbReference>
<gene>
    <name evidence="5" type="ORF">OFUS_LOCUS6751</name>
</gene>
<dbReference type="Pfam" id="PF00094">
    <property type="entry name" value="VWD"/>
    <property type="match status" value="1"/>
</dbReference>
<dbReference type="EMBL" id="CAIIXF020000003">
    <property type="protein sequence ID" value="CAH1780001.1"/>
    <property type="molecule type" value="Genomic_DNA"/>
</dbReference>
<reference evidence="5" key="1">
    <citation type="submission" date="2022-03" db="EMBL/GenBank/DDBJ databases">
        <authorList>
            <person name="Martin C."/>
        </authorList>
    </citation>
    <scope>NUCLEOTIDE SEQUENCE</scope>
</reference>
<dbReference type="InterPro" id="IPR000998">
    <property type="entry name" value="MAM_dom"/>
</dbReference>
<feature type="compositionally biased region" description="Basic and acidic residues" evidence="2">
    <location>
        <begin position="1139"/>
        <end position="1162"/>
    </location>
</feature>
<dbReference type="CDD" id="cd06263">
    <property type="entry name" value="MAM"/>
    <property type="match status" value="1"/>
</dbReference>
<dbReference type="PROSITE" id="PS50060">
    <property type="entry name" value="MAM_2"/>
    <property type="match status" value="1"/>
</dbReference>
<dbReference type="SMART" id="SM00137">
    <property type="entry name" value="MAM"/>
    <property type="match status" value="1"/>
</dbReference>
<dbReference type="Gene3D" id="2.10.25.10">
    <property type="entry name" value="Laminin"/>
    <property type="match status" value="1"/>
</dbReference>
<evidence type="ECO:0000256" key="1">
    <source>
        <dbReference type="ARBA" id="ARBA00023180"/>
    </source>
</evidence>
<organism evidence="5 6">
    <name type="scientific">Owenia fusiformis</name>
    <name type="common">Polychaete worm</name>
    <dbReference type="NCBI Taxonomy" id="6347"/>
    <lineage>
        <taxon>Eukaryota</taxon>
        <taxon>Metazoa</taxon>
        <taxon>Spiralia</taxon>
        <taxon>Lophotrochozoa</taxon>
        <taxon>Annelida</taxon>
        <taxon>Polychaeta</taxon>
        <taxon>Sedentaria</taxon>
        <taxon>Canalipalpata</taxon>
        <taxon>Sabellida</taxon>
        <taxon>Oweniida</taxon>
        <taxon>Oweniidae</taxon>
        <taxon>Owenia</taxon>
    </lineage>
</organism>
<dbReference type="Pfam" id="PF23106">
    <property type="entry name" value="EGF_Teneurin"/>
    <property type="match status" value="1"/>
</dbReference>
<feature type="signal peptide" evidence="4">
    <location>
        <begin position="1"/>
        <end position="26"/>
    </location>
</feature>
<feature type="compositionally biased region" description="Basic and acidic residues" evidence="2">
    <location>
        <begin position="1170"/>
        <end position="1180"/>
    </location>
</feature>
<feature type="region of interest" description="Disordered" evidence="2">
    <location>
        <begin position="1139"/>
        <end position="1180"/>
    </location>
</feature>
<keyword evidence="3" id="KW-1133">Transmembrane helix</keyword>
<dbReference type="FunFam" id="2.10.25.10:FF:000001">
    <property type="entry name" value="Tenascin C"/>
    <property type="match status" value="1"/>
</dbReference>
<dbReference type="Pfam" id="PF26129">
    <property type="entry name" value="Vwde"/>
    <property type="match status" value="1"/>
</dbReference>
<evidence type="ECO:0000313" key="5">
    <source>
        <dbReference type="EMBL" id="CAH1780001.1"/>
    </source>
</evidence>
<dbReference type="Proteomes" id="UP000749559">
    <property type="component" value="Unassembled WGS sequence"/>
</dbReference>
<keyword evidence="3" id="KW-0812">Transmembrane</keyword>
<dbReference type="InterPro" id="IPR001846">
    <property type="entry name" value="VWF_type-D"/>
</dbReference>
<accession>A0A8J1URH1</accession>
<dbReference type="InterPro" id="IPR013320">
    <property type="entry name" value="ConA-like_dom_sf"/>
</dbReference>
<dbReference type="GO" id="GO:0016020">
    <property type="term" value="C:membrane"/>
    <property type="evidence" value="ECO:0007669"/>
    <property type="project" value="InterPro"/>
</dbReference>
<keyword evidence="4" id="KW-0732">Signal</keyword>
<feature type="chain" id="PRO_5043725426" evidence="4">
    <location>
        <begin position="27"/>
        <end position="1180"/>
    </location>
</feature>
<evidence type="ECO:0000256" key="4">
    <source>
        <dbReference type="SAM" id="SignalP"/>
    </source>
</evidence>
<dbReference type="PANTHER" id="PTHR23282">
    <property type="entry name" value="APICAL ENDOSOMAL GLYCOPROTEIN PRECURSOR"/>
    <property type="match status" value="1"/>
</dbReference>
<feature type="non-terminal residue" evidence="5">
    <location>
        <position position="1180"/>
    </location>
</feature>